<dbReference type="InterPro" id="IPR007867">
    <property type="entry name" value="GMC_OxRtase_C"/>
</dbReference>
<evidence type="ECO:0000313" key="3">
    <source>
        <dbReference type="EMBL" id="JAS75743.1"/>
    </source>
</evidence>
<feature type="domain" description="Glucose-methanol-choline oxidoreductase C-terminal" evidence="2">
    <location>
        <begin position="7"/>
        <end position="93"/>
    </location>
</feature>
<dbReference type="Gene3D" id="3.30.560.10">
    <property type="entry name" value="Glucose Oxidase, domain 3"/>
    <property type="match status" value="1"/>
</dbReference>
<dbReference type="AlphaFoldDB" id="A0A1B6HM23"/>
<reference evidence="3" key="1">
    <citation type="submission" date="2015-11" db="EMBL/GenBank/DDBJ databases">
        <title>De novo transcriptome assembly of four potential Pierce s Disease insect vectors from Arizona vineyards.</title>
        <authorList>
            <person name="Tassone E.E."/>
        </authorList>
    </citation>
    <scope>NUCLEOTIDE SEQUENCE</scope>
</reference>
<dbReference type="PANTHER" id="PTHR11552:SF217">
    <property type="entry name" value="GLUCOSE DEHYDROGENASE [FAD, QUINONE]"/>
    <property type="match status" value="1"/>
</dbReference>
<dbReference type="GO" id="GO:0016614">
    <property type="term" value="F:oxidoreductase activity, acting on CH-OH group of donors"/>
    <property type="evidence" value="ECO:0007669"/>
    <property type="project" value="InterPro"/>
</dbReference>
<organism evidence="3">
    <name type="scientific">Homalodisca liturata</name>
    <dbReference type="NCBI Taxonomy" id="320908"/>
    <lineage>
        <taxon>Eukaryota</taxon>
        <taxon>Metazoa</taxon>
        <taxon>Ecdysozoa</taxon>
        <taxon>Arthropoda</taxon>
        <taxon>Hexapoda</taxon>
        <taxon>Insecta</taxon>
        <taxon>Pterygota</taxon>
        <taxon>Neoptera</taxon>
        <taxon>Paraneoptera</taxon>
        <taxon>Hemiptera</taxon>
        <taxon>Auchenorrhyncha</taxon>
        <taxon>Membracoidea</taxon>
        <taxon>Cicadellidae</taxon>
        <taxon>Cicadellinae</taxon>
        <taxon>Proconiini</taxon>
        <taxon>Homalodisca</taxon>
    </lineage>
</organism>
<gene>
    <name evidence="3" type="ORF">g.15786</name>
</gene>
<dbReference type="Pfam" id="PF05199">
    <property type="entry name" value="GMC_oxred_C"/>
    <property type="match status" value="1"/>
</dbReference>
<sequence length="111" mass="12460">MRSLGARVEKIEIPACSSFPFQSELYWCCIIAQMSSPSYHQVGSCMMGPAKSRWSVVDPTLRVHGIEDLRVVDASIMPRITSGNTNAPVYAIAEKASDLIKNRWKRKLRSM</sequence>
<dbReference type="InterPro" id="IPR036188">
    <property type="entry name" value="FAD/NAD-bd_sf"/>
</dbReference>
<comment type="similarity">
    <text evidence="1">Belongs to the GMC oxidoreductase family.</text>
</comment>
<evidence type="ECO:0000259" key="2">
    <source>
        <dbReference type="Pfam" id="PF05199"/>
    </source>
</evidence>
<dbReference type="InterPro" id="IPR012132">
    <property type="entry name" value="GMC_OxRdtase"/>
</dbReference>
<proteinExistence type="inferred from homology"/>
<dbReference type="EMBL" id="GECU01031963">
    <property type="protein sequence ID" value="JAS75743.1"/>
    <property type="molecule type" value="Transcribed_RNA"/>
</dbReference>
<dbReference type="SUPFAM" id="SSF51905">
    <property type="entry name" value="FAD/NAD(P)-binding domain"/>
    <property type="match status" value="1"/>
</dbReference>
<evidence type="ECO:0000256" key="1">
    <source>
        <dbReference type="ARBA" id="ARBA00010790"/>
    </source>
</evidence>
<dbReference type="PANTHER" id="PTHR11552">
    <property type="entry name" value="GLUCOSE-METHANOL-CHOLINE GMC OXIDOREDUCTASE"/>
    <property type="match status" value="1"/>
</dbReference>
<dbReference type="GO" id="GO:0050660">
    <property type="term" value="F:flavin adenine dinucleotide binding"/>
    <property type="evidence" value="ECO:0007669"/>
    <property type="project" value="InterPro"/>
</dbReference>
<protein>
    <recommendedName>
        <fullName evidence="2">Glucose-methanol-choline oxidoreductase C-terminal domain-containing protein</fullName>
    </recommendedName>
</protein>
<accession>A0A1B6HM23</accession>
<name>A0A1B6HM23_9HEMI</name>
<dbReference type="Gene3D" id="3.50.50.60">
    <property type="entry name" value="FAD/NAD(P)-binding domain"/>
    <property type="match status" value="1"/>
</dbReference>